<dbReference type="PATRIC" id="fig|270351.10.peg.3738"/>
<keyword evidence="2" id="KW-0812">Transmembrane</keyword>
<evidence type="ECO:0000313" key="3">
    <source>
        <dbReference type="EMBL" id="BAQ46941.1"/>
    </source>
</evidence>
<feature type="transmembrane region" description="Helical" evidence="2">
    <location>
        <begin position="42"/>
        <end position="63"/>
    </location>
</feature>
<dbReference type="EMBL" id="AP014704">
    <property type="protein sequence ID" value="BAQ46941.1"/>
    <property type="molecule type" value="Genomic_DNA"/>
</dbReference>
<keyword evidence="2" id="KW-1133">Transmembrane helix</keyword>
<dbReference type="KEGG" id="maqu:Maq22A_c19355"/>
<dbReference type="Proteomes" id="UP000061432">
    <property type="component" value="Chromosome"/>
</dbReference>
<feature type="region of interest" description="Disordered" evidence="1">
    <location>
        <begin position="329"/>
        <end position="364"/>
    </location>
</feature>
<keyword evidence="2" id="KW-0472">Membrane</keyword>
<reference evidence="4" key="2">
    <citation type="submission" date="2015-01" db="EMBL/GenBank/DDBJ databases">
        <title>Complete genome sequence of Methylobacterium aquaticum strain 22A.</title>
        <authorList>
            <person name="Tani A."/>
            <person name="Ogura Y."/>
            <person name="Hayashi T."/>
        </authorList>
    </citation>
    <scope>NUCLEOTIDE SEQUENCE [LARGE SCALE GENOMIC DNA]</scope>
    <source>
        <strain evidence="4">MA-22A</strain>
    </source>
</reference>
<dbReference type="AlphaFoldDB" id="A0A0C6F2T8"/>
<name>A0A0C6F2T8_9HYPH</name>
<gene>
    <name evidence="3" type="ORF">Maq22A_c19355</name>
</gene>
<evidence type="ECO:0000256" key="1">
    <source>
        <dbReference type="SAM" id="MobiDB-lite"/>
    </source>
</evidence>
<feature type="region of interest" description="Disordered" evidence="1">
    <location>
        <begin position="84"/>
        <end position="121"/>
    </location>
</feature>
<sequence>MLRACHARATDRMLGPCGTSVAVPRTCAWSLMQPVRPFLRPVALPALAALPLAAVLMVAPAPASAQSFLEELFGIGRAARPPVPPAAVPGGRGPLEPGEAPPEAAPRPAPAPPAPPKPVVLKIPNDDAVLGQDLQQNGNAGSLRLDRAGGGYTARVTVAGTKVSQPTESCKVALGDGQPLTLADQGKPNGVTQLASAGPACPLRFEILEGSVMVTPLAEAESCVFTASDCATTPKGLWGPGAAALLPRAQEFDSARGVADKAVRENYKVMTQRARREDVRPIVTEQAAFSADREQMCRAYMREGAHGFCHLRFSEARALSLATRLGLSGAAPTASAAPRPAARKRPAPAVEGMNPGFEAGAQDQ</sequence>
<evidence type="ECO:0000256" key="2">
    <source>
        <dbReference type="SAM" id="Phobius"/>
    </source>
</evidence>
<reference evidence="3 4" key="1">
    <citation type="journal article" date="2015" name="Genome Announc.">
        <title>Complete Genome Sequence of Methylobacterium aquaticum Strain 22A, Isolated from Racomitrium japonicum Moss.</title>
        <authorList>
            <person name="Tani A."/>
            <person name="Ogura Y."/>
            <person name="Hayashi T."/>
            <person name="Kimbara K."/>
        </authorList>
    </citation>
    <scope>NUCLEOTIDE SEQUENCE [LARGE SCALE GENOMIC DNA]</scope>
    <source>
        <strain evidence="3 4">MA-22A</strain>
    </source>
</reference>
<proteinExistence type="predicted"/>
<evidence type="ECO:0000313" key="4">
    <source>
        <dbReference type="Proteomes" id="UP000061432"/>
    </source>
</evidence>
<protein>
    <submittedName>
        <fullName evidence="3">Uncharacterized protein</fullName>
    </submittedName>
</protein>
<feature type="compositionally biased region" description="Pro residues" evidence="1">
    <location>
        <begin position="99"/>
        <end position="118"/>
    </location>
</feature>
<accession>A0A0C6F2T8</accession>
<organism evidence="3 4">
    <name type="scientific">Methylobacterium aquaticum</name>
    <dbReference type="NCBI Taxonomy" id="270351"/>
    <lineage>
        <taxon>Bacteria</taxon>
        <taxon>Pseudomonadati</taxon>
        <taxon>Pseudomonadota</taxon>
        <taxon>Alphaproteobacteria</taxon>
        <taxon>Hyphomicrobiales</taxon>
        <taxon>Methylobacteriaceae</taxon>
        <taxon>Methylobacterium</taxon>
    </lineage>
</organism>
<feature type="compositionally biased region" description="Low complexity" evidence="1">
    <location>
        <begin position="330"/>
        <end position="340"/>
    </location>
</feature>